<reference evidence="2 3" key="1">
    <citation type="journal article" date="2018" name="Nat. Genet.">
        <title>The Rosa genome provides new insights in the design of modern roses.</title>
        <authorList>
            <person name="Bendahmane M."/>
        </authorList>
    </citation>
    <scope>NUCLEOTIDE SEQUENCE [LARGE SCALE GENOMIC DNA]</scope>
    <source>
        <strain evidence="3">cv. Old Blush</strain>
    </source>
</reference>
<accession>A0A2P6PDM6</accession>
<dbReference type="Proteomes" id="UP000238479">
    <property type="component" value="Chromosome 7"/>
</dbReference>
<keyword evidence="1" id="KW-0812">Transmembrane</keyword>
<keyword evidence="1" id="KW-0472">Membrane</keyword>
<dbReference type="Gramene" id="PRQ20032">
    <property type="protein sequence ID" value="PRQ20032"/>
    <property type="gene ID" value="RchiOBHm_Chr7g0223731"/>
</dbReference>
<feature type="transmembrane region" description="Helical" evidence="1">
    <location>
        <begin position="31"/>
        <end position="50"/>
    </location>
</feature>
<evidence type="ECO:0000313" key="2">
    <source>
        <dbReference type="EMBL" id="PRQ20032.1"/>
    </source>
</evidence>
<gene>
    <name evidence="2" type="ORF">RchiOBHm_Chr7g0223731</name>
</gene>
<dbReference type="EMBL" id="PDCK01000045">
    <property type="protein sequence ID" value="PRQ20032.1"/>
    <property type="molecule type" value="Genomic_DNA"/>
</dbReference>
<evidence type="ECO:0000313" key="3">
    <source>
        <dbReference type="Proteomes" id="UP000238479"/>
    </source>
</evidence>
<keyword evidence="3" id="KW-1185">Reference proteome</keyword>
<comment type="caution">
    <text evidence="2">The sequence shown here is derived from an EMBL/GenBank/DDBJ whole genome shotgun (WGS) entry which is preliminary data.</text>
</comment>
<organism evidence="2 3">
    <name type="scientific">Rosa chinensis</name>
    <name type="common">China rose</name>
    <dbReference type="NCBI Taxonomy" id="74649"/>
    <lineage>
        <taxon>Eukaryota</taxon>
        <taxon>Viridiplantae</taxon>
        <taxon>Streptophyta</taxon>
        <taxon>Embryophyta</taxon>
        <taxon>Tracheophyta</taxon>
        <taxon>Spermatophyta</taxon>
        <taxon>Magnoliopsida</taxon>
        <taxon>eudicotyledons</taxon>
        <taxon>Gunneridae</taxon>
        <taxon>Pentapetalae</taxon>
        <taxon>rosids</taxon>
        <taxon>fabids</taxon>
        <taxon>Rosales</taxon>
        <taxon>Rosaceae</taxon>
        <taxon>Rosoideae</taxon>
        <taxon>Rosoideae incertae sedis</taxon>
        <taxon>Rosa</taxon>
    </lineage>
</organism>
<sequence length="65" mass="7025">MLSSAREITASSVTKASLMLLCSRQLWSPYGYAYCLGRSILLLLTAILFMNGDSLLNGAISGMYS</sequence>
<name>A0A2P6PDM6_ROSCH</name>
<proteinExistence type="predicted"/>
<protein>
    <submittedName>
        <fullName evidence="2">Uncharacterized protein</fullName>
    </submittedName>
</protein>
<evidence type="ECO:0000256" key="1">
    <source>
        <dbReference type="SAM" id="Phobius"/>
    </source>
</evidence>
<dbReference type="AlphaFoldDB" id="A0A2P6PDM6"/>
<keyword evidence="1" id="KW-1133">Transmembrane helix</keyword>